<dbReference type="GO" id="GO:0005634">
    <property type="term" value="C:nucleus"/>
    <property type="evidence" value="ECO:0007669"/>
    <property type="project" value="TreeGrafter"/>
</dbReference>
<accession>A0AAE9W8M7</accession>
<reference evidence="3 4" key="1">
    <citation type="journal article" date="2023" name="G3 (Bethesda)">
        <title>A high-quality reference genome for the fission yeast Schizosaccharomyces osmophilus.</title>
        <authorList>
            <person name="Jia G.S."/>
            <person name="Zhang W.C."/>
            <person name="Liang Y."/>
            <person name="Liu X.H."/>
            <person name="Rhind N."/>
            <person name="Pidoux A."/>
            <person name="Brysch-Herzberg M."/>
            <person name="Du L.L."/>
        </authorList>
    </citation>
    <scope>NUCLEOTIDE SEQUENCE [LARGE SCALE GENOMIC DNA]</scope>
    <source>
        <strain evidence="3 4">CBS 15793</strain>
    </source>
</reference>
<dbReference type="CDD" id="cd14330">
    <property type="entry name" value="UBA_atDRM2_like"/>
    <property type="match status" value="1"/>
</dbReference>
<sequence length="620" mass="69917">MDLNAKIETLKSMGIPEPDAREALARCNNDVEGAAEYIFGGHLEKNRLVPVASNVSLESSLPSYNDSFFLPSPQKRKRLIESVGSVLKPSPLFPSIAPFLVALNGIPLAKNVLIQSLNESGSLVDSEPYLTASHPQDQLHPSSSSISRFSQQSYHRFGSPAWWFGEEPCVPPSKDVRSILHLQTARALEFLSSSHRLYLDSTHITSAFSQLLSEAGLRNQSLSDCDVLTSFLSNFFSHPNRRYEETFASTLIKGNNEERSSHLFSFKPSSSPDLRLSIESCLDLRLHPPSIPTKDWAWLSRPAKVFCCSVPGNRTSGVPRILLTTKINLSKCIYENKQAVLHRYQLETDYKTILKEWEDLFNTLTGRKILNCDITELLNDGYILLKDRNLALASHLDVIKETTKNKLNTLVENTNAVHHKLASLYNDLKNSCVRRLRAVILEPSILYICLDQHSTRENNDLRQLSPTMDSRQWYLVNFTSAAVITDEVLPCAVKPVTFDEVVLNFENHVSYHSRFLIYVADEPPTDSHVPSIPNTIKHFIQEDNEYFDDELSGRAFCDSASTRSSRSNDSGDDTSDFDPDDHGLQLRIPRINTNVRGHQSRNSACEFPESMHVEHSKEEL</sequence>
<dbReference type="SMART" id="SM00165">
    <property type="entry name" value="UBA"/>
    <property type="match status" value="1"/>
</dbReference>
<evidence type="ECO:0000313" key="3">
    <source>
        <dbReference type="EMBL" id="WBW71760.1"/>
    </source>
</evidence>
<evidence type="ECO:0000313" key="4">
    <source>
        <dbReference type="Proteomes" id="UP001212411"/>
    </source>
</evidence>
<dbReference type="KEGG" id="som:SOMG_00194"/>
<dbReference type="GO" id="GO:0016579">
    <property type="term" value="P:protein deubiquitination"/>
    <property type="evidence" value="ECO:0007669"/>
    <property type="project" value="TreeGrafter"/>
</dbReference>
<proteinExistence type="predicted"/>
<dbReference type="Pfam" id="PF00627">
    <property type="entry name" value="UBA"/>
    <property type="match status" value="1"/>
</dbReference>
<dbReference type="InterPro" id="IPR009060">
    <property type="entry name" value="UBA-like_sf"/>
</dbReference>
<dbReference type="PROSITE" id="PS50030">
    <property type="entry name" value="UBA"/>
    <property type="match status" value="1"/>
</dbReference>
<dbReference type="GeneID" id="80873679"/>
<dbReference type="PANTHER" id="PTHR39597:SF1">
    <property type="entry name" value="UBA DOMAIN-CONTAINING PROTEIN RUP1"/>
    <property type="match status" value="1"/>
</dbReference>
<dbReference type="EMBL" id="CP115611">
    <property type="protein sequence ID" value="WBW71760.1"/>
    <property type="molecule type" value="Genomic_DNA"/>
</dbReference>
<dbReference type="InterPro" id="IPR015940">
    <property type="entry name" value="UBA"/>
</dbReference>
<dbReference type="AlphaFoldDB" id="A0AAE9W8M7"/>
<protein>
    <submittedName>
        <fullName evidence="3">UBA domain protein Ucp6</fullName>
    </submittedName>
</protein>
<dbReference type="Proteomes" id="UP001212411">
    <property type="component" value="Chromosome 1"/>
</dbReference>
<evidence type="ECO:0000259" key="2">
    <source>
        <dbReference type="PROSITE" id="PS50030"/>
    </source>
</evidence>
<feature type="compositionally biased region" description="Acidic residues" evidence="1">
    <location>
        <begin position="570"/>
        <end position="579"/>
    </location>
</feature>
<feature type="domain" description="UBA" evidence="2">
    <location>
        <begin position="1"/>
        <end position="41"/>
    </location>
</feature>
<dbReference type="RefSeq" id="XP_056036003.1">
    <property type="nucleotide sequence ID" value="XM_056178990.1"/>
</dbReference>
<feature type="compositionally biased region" description="Basic and acidic residues" evidence="1">
    <location>
        <begin position="609"/>
        <end position="620"/>
    </location>
</feature>
<dbReference type="PANTHER" id="PTHR39597">
    <property type="entry name" value="UBA DOMAIN-CONTAINING PROTEIN RUP1"/>
    <property type="match status" value="1"/>
</dbReference>
<feature type="compositionally biased region" description="Low complexity" evidence="1">
    <location>
        <begin position="559"/>
        <end position="568"/>
    </location>
</feature>
<dbReference type="InterPro" id="IPR055335">
    <property type="entry name" value="Ucp6/RUP1"/>
</dbReference>
<organism evidence="3 4">
    <name type="scientific">Schizosaccharomyces osmophilus</name>
    <dbReference type="NCBI Taxonomy" id="2545709"/>
    <lineage>
        <taxon>Eukaryota</taxon>
        <taxon>Fungi</taxon>
        <taxon>Dikarya</taxon>
        <taxon>Ascomycota</taxon>
        <taxon>Taphrinomycotina</taxon>
        <taxon>Schizosaccharomycetes</taxon>
        <taxon>Schizosaccharomycetales</taxon>
        <taxon>Schizosaccharomycetaceae</taxon>
        <taxon>Schizosaccharomyces</taxon>
    </lineage>
</organism>
<name>A0AAE9W8M7_9SCHI</name>
<feature type="region of interest" description="Disordered" evidence="1">
    <location>
        <begin position="559"/>
        <end position="620"/>
    </location>
</feature>
<feature type="compositionally biased region" description="Polar residues" evidence="1">
    <location>
        <begin position="591"/>
        <end position="603"/>
    </location>
</feature>
<dbReference type="SUPFAM" id="SSF46934">
    <property type="entry name" value="UBA-like"/>
    <property type="match status" value="1"/>
</dbReference>
<dbReference type="Gene3D" id="1.10.8.10">
    <property type="entry name" value="DNA helicase RuvA subunit, C-terminal domain"/>
    <property type="match status" value="1"/>
</dbReference>
<dbReference type="GO" id="GO:0005829">
    <property type="term" value="C:cytosol"/>
    <property type="evidence" value="ECO:0007669"/>
    <property type="project" value="TreeGrafter"/>
</dbReference>
<keyword evidence="4" id="KW-1185">Reference proteome</keyword>
<evidence type="ECO:0000256" key="1">
    <source>
        <dbReference type="SAM" id="MobiDB-lite"/>
    </source>
</evidence>
<gene>
    <name evidence="3" type="primary">ucp6</name>
    <name evidence="3" type="ORF">SOMG_00194</name>
</gene>